<keyword evidence="2 4" id="KW-0808">Transferase</keyword>
<keyword evidence="5" id="KW-1185">Reference proteome</keyword>
<organism evidence="4 5">
    <name type="scientific">Mycobacterium sherrisii</name>
    <dbReference type="NCBI Taxonomy" id="243061"/>
    <lineage>
        <taxon>Bacteria</taxon>
        <taxon>Bacillati</taxon>
        <taxon>Actinomycetota</taxon>
        <taxon>Actinomycetes</taxon>
        <taxon>Mycobacteriales</taxon>
        <taxon>Mycobacteriaceae</taxon>
        <taxon>Mycobacterium</taxon>
        <taxon>Mycobacterium simiae complex</taxon>
    </lineage>
</organism>
<dbReference type="PANTHER" id="PTHR43167">
    <property type="entry name" value="PUTATIVE (AFU_ORTHOLOGUE AFUA_6G01830)-RELATED"/>
    <property type="match status" value="1"/>
</dbReference>
<sequence>MGNTLLDPRVEAVLDRMYAETKNQMSLLRERMHEFNKPMTAAERSEAMREFYIPVTPDAGRLLYALVRAARPSTVVEFGMSFGISAIHLAAAVRDNGAGRVITTELSASKIAAAKQTFAETGLADLITILQGDALTTLQGLDGPVEFVLLDGWKDLYLPLIKLLEPRLSTGALVIADNASAADMAPYLERVRTPSNGYTSFNLLVRENDSMEISCRTGD</sequence>
<gene>
    <name evidence="4" type="ORF">BHQ21_22050</name>
</gene>
<dbReference type="OrthoDB" id="9799672at2"/>
<dbReference type="InterPro" id="IPR029063">
    <property type="entry name" value="SAM-dependent_MTases_sf"/>
</dbReference>
<dbReference type="RefSeq" id="WP_069402425.1">
    <property type="nucleotide sequence ID" value="NZ_JACKTB010000093.1"/>
</dbReference>
<evidence type="ECO:0000313" key="4">
    <source>
        <dbReference type="EMBL" id="ODR03003.1"/>
    </source>
</evidence>
<reference evidence="5" key="1">
    <citation type="submission" date="2016-09" db="EMBL/GenBank/DDBJ databases">
        <authorList>
            <person name="Greninger A.L."/>
            <person name="Jerome K.R."/>
            <person name="Mcnair B."/>
            <person name="Wallis C."/>
            <person name="Fang F."/>
        </authorList>
    </citation>
    <scope>NUCLEOTIDE SEQUENCE [LARGE SCALE GENOMIC DNA]</scope>
    <source>
        <strain evidence="5">BC1_M4</strain>
    </source>
</reference>
<dbReference type="AlphaFoldDB" id="A0A1E3SMZ6"/>
<comment type="caution">
    <text evidence="4">The sequence shown here is derived from an EMBL/GenBank/DDBJ whole genome shotgun (WGS) entry which is preliminary data.</text>
</comment>
<dbReference type="SUPFAM" id="SSF53335">
    <property type="entry name" value="S-adenosyl-L-methionine-dependent methyltransferases"/>
    <property type="match status" value="1"/>
</dbReference>
<dbReference type="Proteomes" id="UP000094224">
    <property type="component" value="Unassembled WGS sequence"/>
</dbReference>
<proteinExistence type="predicted"/>
<dbReference type="Gene3D" id="3.40.50.150">
    <property type="entry name" value="Vaccinia Virus protein VP39"/>
    <property type="match status" value="1"/>
</dbReference>
<dbReference type="PANTHER" id="PTHR43167:SF1">
    <property type="entry name" value="PUTATIVE (AFU_ORTHOLOGUE AFUA_6G01830)-RELATED"/>
    <property type="match status" value="1"/>
</dbReference>
<dbReference type="STRING" id="243061.AWC25_13540"/>
<dbReference type="InterPro" id="IPR002935">
    <property type="entry name" value="SAM_O-MeTrfase"/>
</dbReference>
<evidence type="ECO:0000313" key="5">
    <source>
        <dbReference type="Proteomes" id="UP000094224"/>
    </source>
</evidence>
<dbReference type="Pfam" id="PF13578">
    <property type="entry name" value="Methyltransf_24"/>
    <property type="match status" value="1"/>
</dbReference>
<protein>
    <submittedName>
        <fullName evidence="4">Methyltransferase</fullName>
    </submittedName>
</protein>
<dbReference type="CDD" id="cd02440">
    <property type="entry name" value="AdoMet_MTases"/>
    <property type="match status" value="1"/>
</dbReference>
<evidence type="ECO:0000256" key="2">
    <source>
        <dbReference type="ARBA" id="ARBA00022679"/>
    </source>
</evidence>
<keyword evidence="3" id="KW-0949">S-adenosyl-L-methionine</keyword>
<dbReference type="GO" id="GO:0032259">
    <property type="term" value="P:methylation"/>
    <property type="evidence" value="ECO:0007669"/>
    <property type="project" value="UniProtKB-KW"/>
</dbReference>
<evidence type="ECO:0000256" key="3">
    <source>
        <dbReference type="ARBA" id="ARBA00022691"/>
    </source>
</evidence>
<name>A0A1E3SMZ6_9MYCO</name>
<dbReference type="PROSITE" id="PS51682">
    <property type="entry name" value="SAM_OMT_I"/>
    <property type="match status" value="1"/>
</dbReference>
<evidence type="ECO:0000256" key="1">
    <source>
        <dbReference type="ARBA" id="ARBA00022603"/>
    </source>
</evidence>
<keyword evidence="1 4" id="KW-0489">Methyltransferase</keyword>
<accession>A0A1E3SMZ6</accession>
<dbReference type="EMBL" id="MIHC01000048">
    <property type="protein sequence ID" value="ODR03003.1"/>
    <property type="molecule type" value="Genomic_DNA"/>
</dbReference>
<dbReference type="GO" id="GO:0008171">
    <property type="term" value="F:O-methyltransferase activity"/>
    <property type="evidence" value="ECO:0007669"/>
    <property type="project" value="InterPro"/>
</dbReference>